<feature type="chain" id="PRO_5003980924" evidence="1">
    <location>
        <begin position="20"/>
        <end position="235"/>
    </location>
</feature>
<dbReference type="EMBL" id="GACK01010925">
    <property type="protein sequence ID" value="JAA54109.1"/>
    <property type="molecule type" value="mRNA"/>
</dbReference>
<evidence type="ECO:0000256" key="1">
    <source>
        <dbReference type="SAM" id="SignalP"/>
    </source>
</evidence>
<reference evidence="2" key="1">
    <citation type="submission" date="2012-11" db="EMBL/GenBank/DDBJ databases">
        <authorList>
            <person name="Lucero-Rivera Y.E."/>
            <person name="Tovar-Ramirez D."/>
        </authorList>
    </citation>
    <scope>NUCLEOTIDE SEQUENCE</scope>
    <source>
        <tissue evidence="2">Salivary gland</tissue>
    </source>
</reference>
<sequence>MKLAIFCGLISLLILKAEAAMREIPRTTGKVESGITLTKENLTKEVELYFKKEKPGVETWNITHGYNYHREPPVTATVKNFKYKNDCRWSKNFDYNYCKSIHVWYLIKGIVTPFKLFVNVSLPLFGNKEEIFWFDLNNATSAYWNPDNVSYPPDYKSVSFKEECKFSVKVHFQGYITYTRKGLPRGDESEQDTVSVEKLEDKDIGFHKIGRNKLSYDVKGTYRHLVVCPPHQRSR</sequence>
<organism evidence="2">
    <name type="scientific">Rhipicephalus pulchellus</name>
    <name type="common">Yellow backed tick</name>
    <name type="synonym">Dermacentor pulchellus</name>
    <dbReference type="NCBI Taxonomy" id="72859"/>
    <lineage>
        <taxon>Eukaryota</taxon>
        <taxon>Metazoa</taxon>
        <taxon>Ecdysozoa</taxon>
        <taxon>Arthropoda</taxon>
        <taxon>Chelicerata</taxon>
        <taxon>Arachnida</taxon>
        <taxon>Acari</taxon>
        <taxon>Parasitiformes</taxon>
        <taxon>Ixodida</taxon>
        <taxon>Ixodoidea</taxon>
        <taxon>Ixodidae</taxon>
        <taxon>Rhipicephalinae</taxon>
        <taxon>Rhipicephalus</taxon>
        <taxon>Rhipicephalus</taxon>
    </lineage>
</organism>
<name>L7LTG0_RHIPC</name>
<accession>L7LTG0</accession>
<evidence type="ECO:0000313" key="2">
    <source>
        <dbReference type="EMBL" id="JAA54109.1"/>
    </source>
</evidence>
<keyword evidence="1" id="KW-0732">Signal</keyword>
<protein>
    <submittedName>
        <fullName evidence="2">Putative da-p36 protein</fullName>
    </submittedName>
</protein>
<feature type="signal peptide" evidence="1">
    <location>
        <begin position="1"/>
        <end position="19"/>
    </location>
</feature>
<proteinExistence type="evidence at transcript level"/>
<reference evidence="2" key="2">
    <citation type="journal article" date="2015" name="J. Proteomics">
        <title>Sexual differences in the sialomes of the zebra tick, Rhipicephalus pulchellus.</title>
        <authorList>
            <person name="Tan A.W."/>
            <person name="Francischetti I.M."/>
            <person name="Slovak M."/>
            <person name="Kini R.M."/>
            <person name="Ribeiro J.M."/>
        </authorList>
    </citation>
    <scope>NUCLEOTIDE SEQUENCE</scope>
    <source>
        <tissue evidence="2">Salivary gland</tissue>
    </source>
</reference>
<dbReference type="AlphaFoldDB" id="L7LTG0"/>